<dbReference type="InterPro" id="IPR000847">
    <property type="entry name" value="LysR_HTH_N"/>
</dbReference>
<proteinExistence type="inferred from homology"/>
<dbReference type="RefSeq" id="WP_269421416.1">
    <property type="nucleotide sequence ID" value="NZ_JAPWGY010000001.1"/>
</dbReference>
<sequence length="295" mass="32779">MTDWDDYRYFQAVVTQGSFSAAARALDVTQPTIGRRIGALEARLGQELFERDGKYVRLTGYGRLLAQRIEPMVASAGRLERELEGFGDSLLPPVRLTSTDGLALYWLPEVLADFHLNEPDIPYLLTPGNNFEDVARREVDIAFRTGGGATTGLLEVPLLELEYGLWASETYLERRGRPASATDLEDHLLIAFSERYMGLDTMQLFRPEQLAKNIVFRSDNVAVQARAAQAGLGIAFLPDYLAVQQEKLIRIPWPSALVSTGITMLAHPSALESPSISKVWNYLLSLRGKLTIAHA</sequence>
<feature type="domain" description="HTH lysR-type" evidence="5">
    <location>
        <begin position="1"/>
        <end position="59"/>
    </location>
</feature>
<dbReference type="PROSITE" id="PS50931">
    <property type="entry name" value="HTH_LYSR"/>
    <property type="match status" value="1"/>
</dbReference>
<evidence type="ECO:0000259" key="5">
    <source>
        <dbReference type="PROSITE" id="PS50931"/>
    </source>
</evidence>
<dbReference type="SUPFAM" id="SSF46785">
    <property type="entry name" value="Winged helix' DNA-binding domain"/>
    <property type="match status" value="1"/>
</dbReference>
<evidence type="ECO:0000313" key="6">
    <source>
        <dbReference type="EMBL" id="MCZ4279201.1"/>
    </source>
</evidence>
<keyword evidence="4" id="KW-0804">Transcription</keyword>
<evidence type="ECO:0000256" key="3">
    <source>
        <dbReference type="ARBA" id="ARBA00023125"/>
    </source>
</evidence>
<comment type="caution">
    <text evidence="6">The sequence shown here is derived from an EMBL/GenBank/DDBJ whole genome shotgun (WGS) entry which is preliminary data.</text>
</comment>
<dbReference type="PANTHER" id="PTHR30537:SF3">
    <property type="entry name" value="TRANSCRIPTIONAL REGULATORY PROTEIN"/>
    <property type="match status" value="1"/>
</dbReference>
<evidence type="ECO:0000256" key="2">
    <source>
        <dbReference type="ARBA" id="ARBA00023015"/>
    </source>
</evidence>
<dbReference type="Gene3D" id="1.10.10.10">
    <property type="entry name" value="Winged helix-like DNA-binding domain superfamily/Winged helix DNA-binding domain"/>
    <property type="match status" value="1"/>
</dbReference>
<comment type="similarity">
    <text evidence="1">Belongs to the LysR transcriptional regulatory family.</text>
</comment>
<dbReference type="PANTHER" id="PTHR30537">
    <property type="entry name" value="HTH-TYPE TRANSCRIPTIONAL REGULATOR"/>
    <property type="match status" value="1"/>
</dbReference>
<reference evidence="6" key="1">
    <citation type="submission" date="2022-12" db="EMBL/GenBank/DDBJ databases">
        <title>Bacterial isolates from different developmental stages of Nematostella vectensis.</title>
        <authorList>
            <person name="Fraune S."/>
        </authorList>
    </citation>
    <scope>NUCLEOTIDE SEQUENCE</scope>
    <source>
        <strain evidence="6">G21630-S1</strain>
    </source>
</reference>
<keyword evidence="7" id="KW-1185">Reference proteome</keyword>
<accession>A0ABT4LDN2</accession>
<evidence type="ECO:0000256" key="4">
    <source>
        <dbReference type="ARBA" id="ARBA00023163"/>
    </source>
</evidence>
<dbReference type="EMBL" id="JAPWGY010000001">
    <property type="protein sequence ID" value="MCZ4279201.1"/>
    <property type="molecule type" value="Genomic_DNA"/>
</dbReference>
<keyword evidence="3" id="KW-0238">DNA-binding</keyword>
<dbReference type="Gene3D" id="3.40.190.290">
    <property type="match status" value="1"/>
</dbReference>
<organism evidence="6 7">
    <name type="scientific">Kiloniella laminariae</name>
    <dbReference type="NCBI Taxonomy" id="454162"/>
    <lineage>
        <taxon>Bacteria</taxon>
        <taxon>Pseudomonadati</taxon>
        <taxon>Pseudomonadota</taxon>
        <taxon>Alphaproteobacteria</taxon>
        <taxon>Rhodospirillales</taxon>
        <taxon>Kiloniellaceae</taxon>
        <taxon>Kiloniella</taxon>
    </lineage>
</organism>
<dbReference type="Pfam" id="PF03466">
    <property type="entry name" value="LysR_substrate"/>
    <property type="match status" value="1"/>
</dbReference>
<name>A0ABT4LDN2_9PROT</name>
<dbReference type="Pfam" id="PF00126">
    <property type="entry name" value="HTH_1"/>
    <property type="match status" value="1"/>
</dbReference>
<evidence type="ECO:0000313" key="7">
    <source>
        <dbReference type="Proteomes" id="UP001069802"/>
    </source>
</evidence>
<dbReference type="Proteomes" id="UP001069802">
    <property type="component" value="Unassembled WGS sequence"/>
</dbReference>
<dbReference type="InterPro" id="IPR005119">
    <property type="entry name" value="LysR_subst-bd"/>
</dbReference>
<dbReference type="CDD" id="cd05466">
    <property type="entry name" value="PBP2_LTTR_substrate"/>
    <property type="match status" value="1"/>
</dbReference>
<dbReference type="PRINTS" id="PR00039">
    <property type="entry name" value="HTHLYSR"/>
</dbReference>
<evidence type="ECO:0000256" key="1">
    <source>
        <dbReference type="ARBA" id="ARBA00009437"/>
    </source>
</evidence>
<keyword evidence="2" id="KW-0805">Transcription regulation</keyword>
<gene>
    <name evidence="6" type="ORF">O4H49_00335</name>
</gene>
<dbReference type="InterPro" id="IPR036390">
    <property type="entry name" value="WH_DNA-bd_sf"/>
</dbReference>
<dbReference type="InterPro" id="IPR058163">
    <property type="entry name" value="LysR-type_TF_proteobact-type"/>
</dbReference>
<dbReference type="SUPFAM" id="SSF53850">
    <property type="entry name" value="Periplasmic binding protein-like II"/>
    <property type="match status" value="1"/>
</dbReference>
<protein>
    <submittedName>
        <fullName evidence="6">LysR family transcriptional regulator</fullName>
    </submittedName>
</protein>
<dbReference type="InterPro" id="IPR036388">
    <property type="entry name" value="WH-like_DNA-bd_sf"/>
</dbReference>